<sequence length="53" mass="6030">MVSKIFVCRSSRTSILGFKTSIFGDRGLQKFQIYCPNIDVLMPNIDVVAIFFL</sequence>
<keyword evidence="2" id="KW-1185">Reference proteome</keyword>
<evidence type="ECO:0000313" key="2">
    <source>
        <dbReference type="Proteomes" id="UP001141552"/>
    </source>
</evidence>
<dbReference type="Proteomes" id="UP001141552">
    <property type="component" value="Unassembled WGS sequence"/>
</dbReference>
<reference evidence="1" key="2">
    <citation type="journal article" date="2023" name="Plants (Basel)">
        <title>Annotation of the Turnera subulata (Passifloraceae) Draft Genome Reveals the S-Locus Evolved after the Divergence of Turneroideae from Passifloroideae in a Stepwise Manner.</title>
        <authorList>
            <person name="Henning P.M."/>
            <person name="Roalson E.H."/>
            <person name="Mir W."/>
            <person name="McCubbin A.G."/>
            <person name="Shore J.S."/>
        </authorList>
    </citation>
    <scope>NUCLEOTIDE SEQUENCE</scope>
    <source>
        <strain evidence="1">F60SS</strain>
    </source>
</reference>
<reference evidence="1" key="1">
    <citation type="submission" date="2022-02" db="EMBL/GenBank/DDBJ databases">
        <authorList>
            <person name="Henning P.M."/>
            <person name="McCubbin A.G."/>
            <person name="Shore J.S."/>
        </authorList>
    </citation>
    <scope>NUCLEOTIDE SEQUENCE</scope>
    <source>
        <strain evidence="1">F60SS</strain>
        <tissue evidence="1">Leaves</tissue>
    </source>
</reference>
<accession>A0A9Q0GFP1</accession>
<evidence type="ECO:0000313" key="1">
    <source>
        <dbReference type="EMBL" id="KAJ4848180.1"/>
    </source>
</evidence>
<name>A0A9Q0GFP1_9ROSI</name>
<gene>
    <name evidence="1" type="ORF">Tsubulata_002974</name>
</gene>
<dbReference type="AlphaFoldDB" id="A0A9Q0GFP1"/>
<proteinExistence type="predicted"/>
<protein>
    <submittedName>
        <fullName evidence="1">Uncharacterized protein</fullName>
    </submittedName>
</protein>
<comment type="caution">
    <text evidence="1">The sequence shown here is derived from an EMBL/GenBank/DDBJ whole genome shotgun (WGS) entry which is preliminary data.</text>
</comment>
<dbReference type="EMBL" id="JAKUCV010000976">
    <property type="protein sequence ID" value="KAJ4848180.1"/>
    <property type="molecule type" value="Genomic_DNA"/>
</dbReference>
<organism evidence="1 2">
    <name type="scientific">Turnera subulata</name>
    <dbReference type="NCBI Taxonomy" id="218843"/>
    <lineage>
        <taxon>Eukaryota</taxon>
        <taxon>Viridiplantae</taxon>
        <taxon>Streptophyta</taxon>
        <taxon>Embryophyta</taxon>
        <taxon>Tracheophyta</taxon>
        <taxon>Spermatophyta</taxon>
        <taxon>Magnoliopsida</taxon>
        <taxon>eudicotyledons</taxon>
        <taxon>Gunneridae</taxon>
        <taxon>Pentapetalae</taxon>
        <taxon>rosids</taxon>
        <taxon>fabids</taxon>
        <taxon>Malpighiales</taxon>
        <taxon>Passifloraceae</taxon>
        <taxon>Turnera</taxon>
    </lineage>
</organism>